<evidence type="ECO:0000256" key="3">
    <source>
        <dbReference type="ARBA" id="ARBA00022989"/>
    </source>
</evidence>
<comment type="caution">
    <text evidence="5">Lacks conserved residue(s) required for the propagation of feature annotation.</text>
</comment>
<dbReference type="EMBL" id="AGSI01000008">
    <property type="protein sequence ID" value="EIE23234.1"/>
    <property type="molecule type" value="Genomic_DNA"/>
</dbReference>
<keyword evidence="4 5" id="KW-0472">Membrane</keyword>
<comment type="function">
    <text evidence="5">Probably involved in the biogenesis of the COX complex.</text>
</comment>
<dbReference type="KEGG" id="csl:COCSUDRAFT_63590"/>
<evidence type="ECO:0000256" key="5">
    <source>
        <dbReference type="RuleBase" id="RU363076"/>
    </source>
</evidence>
<dbReference type="Proteomes" id="UP000007264">
    <property type="component" value="Unassembled WGS sequence"/>
</dbReference>
<comment type="similarity">
    <text evidence="5">Belongs to the SURF1 family.</text>
</comment>
<dbReference type="Pfam" id="PF02104">
    <property type="entry name" value="SURF1"/>
    <property type="match status" value="1"/>
</dbReference>
<dbReference type="InterPro" id="IPR002994">
    <property type="entry name" value="Surf1/Shy1"/>
</dbReference>
<evidence type="ECO:0000256" key="1">
    <source>
        <dbReference type="ARBA" id="ARBA00004370"/>
    </source>
</evidence>
<dbReference type="GO" id="GO:0005743">
    <property type="term" value="C:mitochondrial inner membrane"/>
    <property type="evidence" value="ECO:0007669"/>
    <property type="project" value="UniProtKB-SubCell"/>
</dbReference>
<dbReference type="InterPro" id="IPR045214">
    <property type="entry name" value="Surf1/Surf4"/>
</dbReference>
<reference evidence="6 7" key="1">
    <citation type="journal article" date="2012" name="Genome Biol.">
        <title>The genome of the polar eukaryotic microalga coccomyxa subellipsoidea reveals traits of cold adaptation.</title>
        <authorList>
            <person name="Blanc G."/>
            <person name="Agarkova I."/>
            <person name="Grimwood J."/>
            <person name="Kuo A."/>
            <person name="Brueggeman A."/>
            <person name="Dunigan D."/>
            <person name="Gurnon J."/>
            <person name="Ladunga I."/>
            <person name="Lindquist E."/>
            <person name="Lucas S."/>
            <person name="Pangilinan J."/>
            <person name="Proschold T."/>
            <person name="Salamov A."/>
            <person name="Schmutz J."/>
            <person name="Weeks D."/>
            <person name="Yamada T."/>
            <person name="Claverie J.M."/>
            <person name="Grigoriev I."/>
            <person name="Van Etten J."/>
            <person name="Lomsadze A."/>
            <person name="Borodovsky M."/>
        </authorList>
    </citation>
    <scope>NUCLEOTIDE SEQUENCE [LARGE SCALE GENOMIC DNA]</scope>
    <source>
        <strain evidence="6 7">C-169</strain>
    </source>
</reference>
<keyword evidence="2 5" id="KW-0812">Transmembrane</keyword>
<accession>I0YXW5</accession>
<dbReference type="eggNOG" id="KOG1563">
    <property type="taxonomic scope" value="Eukaryota"/>
</dbReference>
<evidence type="ECO:0000313" key="6">
    <source>
        <dbReference type="EMBL" id="EIE23234.1"/>
    </source>
</evidence>
<proteinExistence type="inferred from homology"/>
<feature type="transmembrane region" description="Helical" evidence="5">
    <location>
        <begin position="216"/>
        <end position="235"/>
    </location>
</feature>
<gene>
    <name evidence="6" type="ORF">COCSUDRAFT_63590</name>
</gene>
<dbReference type="RefSeq" id="XP_005647778.1">
    <property type="nucleotide sequence ID" value="XM_005647721.1"/>
</dbReference>
<dbReference type="AlphaFoldDB" id="I0YXW5"/>
<dbReference type="OrthoDB" id="10040024at2759"/>
<dbReference type="PROSITE" id="PS50895">
    <property type="entry name" value="SURF1"/>
    <property type="match status" value="1"/>
</dbReference>
<evidence type="ECO:0000256" key="2">
    <source>
        <dbReference type="ARBA" id="ARBA00022692"/>
    </source>
</evidence>
<evidence type="ECO:0000256" key="4">
    <source>
        <dbReference type="ARBA" id="ARBA00023136"/>
    </source>
</evidence>
<sequence length="239" mass="26752">MWQVGRRQWKVQQIKEREAGLQGEPINILQSSEKLKEYQRVICEGELKHERSILVGPRPRSVMGTTQSGYVLVTPLVNDQWSRGVLINRGWVPASWKTDSQMQASGLPMGKVQIIGVTRNSEDRSSFVPDNDPAKGEWYWLDVPALAKAAGLPPDTDLVQVISEGQGSVARTSAPTSMELMAMRTRTSTPQEQYPLPRTVKDLMTFSVMPYDHRNYALTWFSLAGATALLALRAGRLKK</sequence>
<keyword evidence="5" id="KW-0999">Mitochondrion inner membrane</keyword>
<evidence type="ECO:0000313" key="7">
    <source>
        <dbReference type="Proteomes" id="UP000007264"/>
    </source>
</evidence>
<dbReference type="PANTHER" id="PTHR23427">
    <property type="entry name" value="SURFEIT LOCUS PROTEIN"/>
    <property type="match status" value="1"/>
</dbReference>
<comment type="subcellular location">
    <subcellularLocation>
        <location evidence="1">Membrane</location>
    </subcellularLocation>
    <subcellularLocation>
        <location evidence="5">Mitochondrion inner membrane</location>
        <topology evidence="5">Multi-pass membrane protein</topology>
    </subcellularLocation>
</comment>
<dbReference type="PANTHER" id="PTHR23427:SF2">
    <property type="entry name" value="SURFEIT LOCUS PROTEIN 1"/>
    <property type="match status" value="1"/>
</dbReference>
<protein>
    <recommendedName>
        <fullName evidence="5">SURF1-like protein</fullName>
    </recommendedName>
</protein>
<comment type="caution">
    <text evidence="6">The sequence shown here is derived from an EMBL/GenBank/DDBJ whole genome shotgun (WGS) entry which is preliminary data.</text>
</comment>
<keyword evidence="7" id="KW-1185">Reference proteome</keyword>
<dbReference type="CDD" id="cd06662">
    <property type="entry name" value="SURF1"/>
    <property type="match status" value="1"/>
</dbReference>
<dbReference type="GeneID" id="17041222"/>
<organism evidence="6 7">
    <name type="scientific">Coccomyxa subellipsoidea (strain C-169)</name>
    <name type="common">Green microalga</name>
    <dbReference type="NCBI Taxonomy" id="574566"/>
    <lineage>
        <taxon>Eukaryota</taxon>
        <taxon>Viridiplantae</taxon>
        <taxon>Chlorophyta</taxon>
        <taxon>core chlorophytes</taxon>
        <taxon>Trebouxiophyceae</taxon>
        <taxon>Trebouxiophyceae incertae sedis</taxon>
        <taxon>Coccomyxaceae</taxon>
        <taxon>Coccomyxa</taxon>
        <taxon>Coccomyxa subellipsoidea</taxon>
    </lineage>
</organism>
<name>I0YXW5_COCSC</name>
<keyword evidence="5" id="KW-0496">Mitochondrion</keyword>
<keyword evidence="3 5" id="KW-1133">Transmembrane helix</keyword>
<dbReference type="STRING" id="574566.I0YXW5"/>